<feature type="transmembrane region" description="Helical" evidence="1">
    <location>
        <begin position="393"/>
        <end position="411"/>
    </location>
</feature>
<name>A0AAI7ZC66_XANAC</name>
<protein>
    <submittedName>
        <fullName evidence="2">Uncharacterized protein</fullName>
    </submittedName>
</protein>
<feature type="transmembrane region" description="Helical" evidence="1">
    <location>
        <begin position="417"/>
        <end position="436"/>
    </location>
</feature>
<keyword evidence="1" id="KW-0472">Membrane</keyword>
<gene>
    <name evidence="2" type="ordered locus">XAC0048</name>
</gene>
<feature type="transmembrane region" description="Helical" evidence="1">
    <location>
        <begin position="52"/>
        <end position="73"/>
    </location>
</feature>
<dbReference type="EMBL" id="AE008923">
    <property type="protein sequence ID" value="AAM34940.1"/>
    <property type="molecule type" value="Genomic_DNA"/>
</dbReference>
<evidence type="ECO:0000313" key="2">
    <source>
        <dbReference type="EMBL" id="AAM34940.1"/>
    </source>
</evidence>
<keyword evidence="1" id="KW-1133">Transmembrane helix</keyword>
<feature type="transmembrane region" description="Helical" evidence="1">
    <location>
        <begin position="106"/>
        <end position="130"/>
    </location>
</feature>
<keyword evidence="1" id="KW-0812">Transmembrane</keyword>
<feature type="transmembrane region" description="Helical" evidence="1">
    <location>
        <begin position="257"/>
        <end position="276"/>
    </location>
</feature>
<feature type="transmembrane region" description="Helical" evidence="1">
    <location>
        <begin position="234"/>
        <end position="251"/>
    </location>
</feature>
<evidence type="ECO:0000256" key="1">
    <source>
        <dbReference type="SAM" id="Phobius"/>
    </source>
</evidence>
<feature type="transmembrane region" description="Helical" evidence="1">
    <location>
        <begin position="361"/>
        <end position="381"/>
    </location>
</feature>
<proteinExistence type="predicted"/>
<organism evidence="2 3">
    <name type="scientific">Xanthomonas axonopodis pv. citri (strain 306)</name>
    <dbReference type="NCBI Taxonomy" id="190486"/>
    <lineage>
        <taxon>Bacteria</taxon>
        <taxon>Pseudomonadati</taxon>
        <taxon>Pseudomonadota</taxon>
        <taxon>Gammaproteobacteria</taxon>
        <taxon>Lysobacterales</taxon>
        <taxon>Lysobacteraceae</taxon>
        <taxon>Xanthomonas</taxon>
    </lineage>
</organism>
<evidence type="ECO:0000313" key="3">
    <source>
        <dbReference type="Proteomes" id="UP000000576"/>
    </source>
</evidence>
<feature type="transmembrane region" description="Helical" evidence="1">
    <location>
        <begin position="142"/>
        <end position="159"/>
    </location>
</feature>
<dbReference type="AlphaFoldDB" id="A0AAI7ZC66"/>
<dbReference type="Proteomes" id="UP000000576">
    <property type="component" value="Chromosome"/>
</dbReference>
<reference evidence="2 3" key="1">
    <citation type="journal article" date="2002" name="Nature">
        <title>Comparison of the genomes of two Xanthomonas pathogens with differing host specificities.</title>
        <authorList>
            <person name="da Silva A.C."/>
            <person name="Ferro J.A."/>
            <person name="Reinach F.C."/>
            <person name="Farah C.S."/>
            <person name="Furlan L.R."/>
            <person name="Quaggio R.B."/>
            <person name="Monteiro-Vitorello C.B."/>
            <person name="Van Sluys M.A."/>
            <person name="Almeida N.F."/>
            <person name="Alves L.M."/>
            <person name="do Amaral A.M."/>
            <person name="Bertolini M.C."/>
            <person name="Camargo L.E."/>
            <person name="Camarotte G."/>
            <person name="Cannavan F."/>
            <person name="Cardozo J."/>
            <person name="Chambergo F."/>
            <person name="Ciapina L.P."/>
            <person name="Cicarelli R.M."/>
            <person name="Coutinho L.L."/>
            <person name="Cursino-Santos J.R."/>
            <person name="El-Dorry H."/>
            <person name="Faria J.B."/>
            <person name="Ferreira A.J."/>
            <person name="Ferreira R.C."/>
            <person name="Ferro M.I."/>
            <person name="Formighieri E.F."/>
            <person name="Franco M.C."/>
            <person name="Greggio C.C."/>
            <person name="Gruber A."/>
            <person name="Katsuyama A.M."/>
            <person name="Kishi L.T."/>
            <person name="Leite R.P."/>
            <person name="Lemos E.G."/>
            <person name="Lemos M.V."/>
            <person name="Locali E.C."/>
            <person name="Machado M.A."/>
            <person name="Madeira A.M."/>
            <person name="Martinez-Rossi N.M."/>
            <person name="Martins E.C."/>
            <person name="Meidanis J."/>
            <person name="Menck C.F."/>
            <person name="Miyaki C.Y."/>
            <person name="Moon D.H."/>
            <person name="Moreira L.M."/>
            <person name="Novo M.T."/>
            <person name="Okura V.K."/>
            <person name="Oliveira M.C."/>
            <person name="Oliveira V.R."/>
            <person name="Pereira H.A."/>
            <person name="Rossi A."/>
            <person name="Sena J.A."/>
            <person name="Silva C."/>
            <person name="de Souza R.F."/>
            <person name="Spinola L.A."/>
            <person name="Takita M.A."/>
            <person name="Tamura R.E."/>
            <person name="Teixeira E.C."/>
            <person name="Tezza R.I."/>
            <person name="Trindade dos Santos M."/>
            <person name="Truffi D."/>
            <person name="Tsai S.M."/>
            <person name="White F.F."/>
            <person name="Setubal J.C."/>
            <person name="Kitajima J.P."/>
        </authorList>
    </citation>
    <scope>NUCLEOTIDE SEQUENCE [LARGE SCALE GENOMIC DNA]</scope>
    <source>
        <strain evidence="2 3">306</strain>
    </source>
</reference>
<feature type="transmembrane region" description="Helical" evidence="1">
    <location>
        <begin position="25"/>
        <end position="46"/>
    </location>
</feature>
<feature type="transmembrane region" description="Helical" evidence="1">
    <location>
        <begin position="205"/>
        <end position="227"/>
    </location>
</feature>
<feature type="transmembrane region" description="Helical" evidence="1">
    <location>
        <begin position="80"/>
        <end position="100"/>
    </location>
</feature>
<dbReference type="KEGG" id="xac:XAC0048"/>
<accession>A0AAI7ZC66</accession>
<feature type="transmembrane region" description="Helical" evidence="1">
    <location>
        <begin position="283"/>
        <end position="301"/>
    </location>
</feature>
<sequence>MAAADLRGRCAMAAPSGSDPVKRAYLLLAVLLAIHLGDLLVAWLYHGGALPAAALLRPMRDGTLIVLAAIALATVRMPRALLAIILVFGMIGLAYAPVGYAHGLPAGIVVGSLGTLLLPMLLVLAGYWCMPHPHDVRRGARWLVWLGIVSALFGAWDLAHTDFWVQTVRLPDYLAEVKGVLPKDTDPDTGLPWNFFGGEDYARRAGGLVAAPLAQGQFLITAALAALGLWQRRWPWRALLTCLGLLVGVWMSGTRGAMLAGIVGVLGYLVSSRGLVRSPWARLLLVGGIAAMLAAASYGIVVTSVNFRDGSTIGHWYALQRNLADLHQVVLWGGGLGRQGAVAARQALTDLGGGEGAIFTIAYQMGLPTALLFLGFIGWSLRALWRAYRQRDNHLALAMFWLLCGMATTLISSDNAMTVSGAGGFWLLLGGALRHCQCPLPTRRAIVRTRRDHTAPAAGMAAG</sequence>